<proteinExistence type="predicted"/>
<reference evidence="2" key="1">
    <citation type="submission" date="2021-01" db="EMBL/GenBank/DDBJ databases">
        <title>Adiantum capillus-veneris genome.</title>
        <authorList>
            <person name="Fang Y."/>
            <person name="Liao Q."/>
        </authorList>
    </citation>
    <scope>NUCLEOTIDE SEQUENCE</scope>
    <source>
        <strain evidence="2">H3</strain>
        <tissue evidence="2">Leaf</tissue>
    </source>
</reference>
<keyword evidence="3" id="KW-1185">Reference proteome</keyword>
<comment type="caution">
    <text evidence="2">The sequence shown here is derived from an EMBL/GenBank/DDBJ whole genome shotgun (WGS) entry which is preliminary data.</text>
</comment>
<sequence length="485" mass="53692">MTLFENAEPHDDEVNVTTGGRQVLENKQSKLESSENLSAGTLVQIPIQATAPPSAVVAEIDNEPLKESESADLVKPVIDERYIAINEEKLGVQLEGLEKRDCFDMAKSEVKVESVEIGIQPERIPDVASEAGQELQKFEKDLPQQKSSFDAAELKVKADPSNHDIIWRGECREVVNGVPDVEGNDAKDVVDLKSDEDGDLNDLKRSSEPKQQEPAKRMRRWNSGDRVAGDTLKPLTSGTVKEIMLPESRDGLSAVGQRGLQKVVATSRSLPPKVNAESEHGSNTRSVPPSTRAPSNSLKVERFVRPFTLKAVKDLLAEFGDCTGFWMDQIKTHCFVSYSSVDEAVAARNGLYHRQWPPSVGSLLIADYVDSNEVKIRSEGLPEKAQAAPAAPPSRSPDPIRAPLRVSQPFSSFRSDSVTLPMPRFLRGGQFPSVPPEPAVPTLDDLFLKTKAKPHIYYLPLTDEQLHFFWTYCKDECMRQDLQSP</sequence>
<dbReference type="InterPro" id="IPR032552">
    <property type="entry name" value="RSB_motif"/>
</dbReference>
<dbReference type="PANTHER" id="PTHR47031:SF3">
    <property type="entry name" value="SAP DOMAIN-CONTAINING PROTEIN"/>
    <property type="match status" value="1"/>
</dbReference>
<feature type="region of interest" description="Disordered" evidence="1">
    <location>
        <begin position="379"/>
        <end position="401"/>
    </location>
</feature>
<organism evidence="2 3">
    <name type="scientific">Adiantum capillus-veneris</name>
    <name type="common">Maidenhair fern</name>
    <dbReference type="NCBI Taxonomy" id="13818"/>
    <lineage>
        <taxon>Eukaryota</taxon>
        <taxon>Viridiplantae</taxon>
        <taxon>Streptophyta</taxon>
        <taxon>Embryophyta</taxon>
        <taxon>Tracheophyta</taxon>
        <taxon>Polypodiopsida</taxon>
        <taxon>Polypodiidae</taxon>
        <taxon>Polypodiales</taxon>
        <taxon>Pteridineae</taxon>
        <taxon>Pteridaceae</taxon>
        <taxon>Vittarioideae</taxon>
        <taxon>Adiantum</taxon>
    </lineage>
</organism>
<dbReference type="CDD" id="cd12432">
    <property type="entry name" value="RRM_ACINU"/>
    <property type="match status" value="1"/>
</dbReference>
<feature type="region of interest" description="Disordered" evidence="1">
    <location>
        <begin position="266"/>
        <end position="295"/>
    </location>
</feature>
<dbReference type="PANTHER" id="PTHR47031">
    <property type="entry name" value="SAP DNA-BINDING DOMAIN-CONTAINING PROTEIN"/>
    <property type="match status" value="1"/>
</dbReference>
<evidence type="ECO:0000256" key="1">
    <source>
        <dbReference type="SAM" id="MobiDB-lite"/>
    </source>
</evidence>
<dbReference type="GO" id="GO:0003676">
    <property type="term" value="F:nucleic acid binding"/>
    <property type="evidence" value="ECO:0007669"/>
    <property type="project" value="InterPro"/>
</dbReference>
<dbReference type="EMBL" id="JABFUD020000007">
    <property type="protein sequence ID" value="KAI5077967.1"/>
    <property type="molecule type" value="Genomic_DNA"/>
</dbReference>
<dbReference type="InterPro" id="IPR035979">
    <property type="entry name" value="RBD_domain_sf"/>
</dbReference>
<dbReference type="Pfam" id="PF16294">
    <property type="entry name" value="RSB_motif"/>
    <property type="match status" value="1"/>
</dbReference>
<dbReference type="InterPro" id="IPR034257">
    <property type="entry name" value="Acinus_RRM"/>
</dbReference>
<dbReference type="OrthoDB" id="5348404at2759"/>
<gene>
    <name evidence="2" type="ORF">GOP47_0007791</name>
</gene>
<dbReference type="SUPFAM" id="SSF54928">
    <property type="entry name" value="RNA-binding domain, RBD"/>
    <property type="match status" value="1"/>
</dbReference>
<evidence type="ECO:0000313" key="3">
    <source>
        <dbReference type="Proteomes" id="UP000886520"/>
    </source>
</evidence>
<dbReference type="AlphaFoldDB" id="A0A9D4V2X2"/>
<feature type="region of interest" description="Disordered" evidence="1">
    <location>
        <begin position="192"/>
        <end position="233"/>
    </location>
</feature>
<evidence type="ECO:0000313" key="2">
    <source>
        <dbReference type="EMBL" id="KAI5077967.1"/>
    </source>
</evidence>
<name>A0A9D4V2X2_ADICA</name>
<feature type="compositionally biased region" description="Basic and acidic residues" evidence="1">
    <location>
        <begin position="192"/>
        <end position="216"/>
    </location>
</feature>
<protein>
    <submittedName>
        <fullName evidence="2">Uncharacterized protein</fullName>
    </submittedName>
</protein>
<accession>A0A9D4V2X2</accession>
<feature type="compositionally biased region" description="Polar residues" evidence="1">
    <location>
        <begin position="283"/>
        <end position="295"/>
    </location>
</feature>
<dbReference type="Proteomes" id="UP000886520">
    <property type="component" value="Chromosome 7"/>
</dbReference>